<dbReference type="InterPro" id="IPR055170">
    <property type="entry name" value="GFO_IDH_MocA-like_dom"/>
</dbReference>
<gene>
    <name evidence="5" type="ORF">KDB89_14125</name>
</gene>
<evidence type="ECO:0000256" key="2">
    <source>
        <dbReference type="ARBA" id="ARBA00023002"/>
    </source>
</evidence>
<dbReference type="Pfam" id="PF01408">
    <property type="entry name" value="GFO_IDH_MocA"/>
    <property type="match status" value="1"/>
</dbReference>
<dbReference type="InterPro" id="IPR000683">
    <property type="entry name" value="Gfo/Idh/MocA-like_OxRdtase_N"/>
</dbReference>
<keyword evidence="2" id="KW-0560">Oxidoreductase</keyword>
<evidence type="ECO:0000313" key="5">
    <source>
        <dbReference type="EMBL" id="QXT62841.1"/>
    </source>
</evidence>
<sequence>MNHELRVGIIGTGVMGQDHARILSRKVAGARLTALADVNEAGARALAGELGVGDVFTDSTAMLDSGLVDAVIIASPDRLHAATTLECLERGLPVLCEKPLAPTVEEAAQVAQAHAALDRPLLSVGFMRRFDPGYVALKGRIASGVDGALLMTHSVHRNVEAYPGSDSAATITNSAVHEIDILPWLTGEKIVEVLWAAGRTTSLLAERHDPQLLLMRDAGGVLHTVEVQVHAQYGYDVRCEAVCERASVELAGAPTLVDGAPLVVSSGLQRATAYPADWRPRFAEAYRAELAAWVAASSAGTVPAEAATVEEALRTTRVALALVESMNRGGWVAVEGA</sequence>
<reference evidence="5 6" key="1">
    <citation type="submission" date="2021-07" db="EMBL/GenBank/DDBJ databases">
        <title>complete genome sequencing of Tessaracoccus sp.J1M15.</title>
        <authorList>
            <person name="Bae J.-W."/>
            <person name="Kim D.-y."/>
        </authorList>
    </citation>
    <scope>NUCLEOTIDE SEQUENCE [LARGE SCALE GENOMIC DNA]</scope>
    <source>
        <strain evidence="5 6">J1M15</strain>
    </source>
</reference>
<name>A0ABX8SHG7_9ACTN</name>
<dbReference type="RefSeq" id="WP_219082098.1">
    <property type="nucleotide sequence ID" value="NZ_CP079216.1"/>
</dbReference>
<accession>A0ABX8SHG7</accession>
<evidence type="ECO:0000259" key="4">
    <source>
        <dbReference type="Pfam" id="PF22725"/>
    </source>
</evidence>
<comment type="similarity">
    <text evidence="1">Belongs to the Gfo/Idh/MocA family.</text>
</comment>
<dbReference type="EMBL" id="CP079216">
    <property type="protein sequence ID" value="QXT62841.1"/>
    <property type="molecule type" value="Genomic_DNA"/>
</dbReference>
<dbReference type="PANTHER" id="PTHR42840">
    <property type="entry name" value="NAD(P)-BINDING ROSSMANN-FOLD SUPERFAMILY PROTEIN-RELATED"/>
    <property type="match status" value="1"/>
</dbReference>
<evidence type="ECO:0000256" key="1">
    <source>
        <dbReference type="ARBA" id="ARBA00010928"/>
    </source>
</evidence>
<proteinExistence type="inferred from homology"/>
<feature type="domain" description="GFO/IDH/MocA-like oxidoreductase" evidence="4">
    <location>
        <begin position="135"/>
        <end position="249"/>
    </location>
</feature>
<dbReference type="Proteomes" id="UP000824504">
    <property type="component" value="Chromosome"/>
</dbReference>
<protein>
    <submittedName>
        <fullName evidence="5">Gfo/Idh/MocA family oxidoreductase</fullName>
    </submittedName>
</protein>
<dbReference type="PANTHER" id="PTHR42840:SF3">
    <property type="entry name" value="BINDING ROSSMANN FOLD OXIDOREDUCTASE, PUTATIVE (AFU_ORTHOLOGUE AFUA_2G10240)-RELATED"/>
    <property type="match status" value="1"/>
</dbReference>
<keyword evidence="6" id="KW-1185">Reference proteome</keyword>
<evidence type="ECO:0000313" key="6">
    <source>
        <dbReference type="Proteomes" id="UP000824504"/>
    </source>
</evidence>
<evidence type="ECO:0000259" key="3">
    <source>
        <dbReference type="Pfam" id="PF01408"/>
    </source>
</evidence>
<dbReference type="Pfam" id="PF22725">
    <property type="entry name" value="GFO_IDH_MocA_C3"/>
    <property type="match status" value="1"/>
</dbReference>
<feature type="domain" description="Gfo/Idh/MocA-like oxidoreductase N-terminal" evidence="3">
    <location>
        <begin position="5"/>
        <end position="124"/>
    </location>
</feature>
<organism evidence="5 6">
    <name type="scientific">Tessaracoccus palaemonis</name>
    <dbReference type="NCBI Taxonomy" id="2829499"/>
    <lineage>
        <taxon>Bacteria</taxon>
        <taxon>Bacillati</taxon>
        <taxon>Actinomycetota</taxon>
        <taxon>Actinomycetes</taxon>
        <taxon>Propionibacteriales</taxon>
        <taxon>Propionibacteriaceae</taxon>
        <taxon>Tessaracoccus</taxon>
    </lineage>
</organism>